<evidence type="ECO:0000256" key="2">
    <source>
        <dbReference type="ARBA" id="ARBA00022741"/>
    </source>
</evidence>
<organism evidence="8 9">
    <name type="scientific">Vibrio palustris</name>
    <dbReference type="NCBI Taxonomy" id="1918946"/>
    <lineage>
        <taxon>Bacteria</taxon>
        <taxon>Pseudomonadati</taxon>
        <taxon>Pseudomonadota</taxon>
        <taxon>Gammaproteobacteria</taxon>
        <taxon>Vibrionales</taxon>
        <taxon>Vibrionaceae</taxon>
        <taxon>Vibrio</taxon>
    </lineage>
</organism>
<dbReference type="STRING" id="1918946.VPAL9027_00327"/>
<dbReference type="AlphaFoldDB" id="A0A1R4B0G0"/>
<evidence type="ECO:0000313" key="9">
    <source>
        <dbReference type="Proteomes" id="UP000189475"/>
    </source>
</evidence>
<dbReference type="PROSITE" id="PS00211">
    <property type="entry name" value="ABC_TRANSPORTER_1"/>
    <property type="match status" value="1"/>
</dbReference>
<evidence type="ECO:0000256" key="4">
    <source>
        <dbReference type="ARBA" id="ARBA00022840"/>
    </source>
</evidence>
<evidence type="ECO:0000256" key="3">
    <source>
        <dbReference type="ARBA" id="ARBA00022748"/>
    </source>
</evidence>
<reference evidence="8 9" key="1">
    <citation type="submission" date="2017-02" db="EMBL/GenBank/DDBJ databases">
        <authorList>
            <person name="Peterson S.W."/>
        </authorList>
    </citation>
    <scope>NUCLEOTIDE SEQUENCE [LARGE SCALE GENOMIC DNA]</scope>
    <source>
        <strain evidence="8 9">CECT 9027</strain>
    </source>
</reference>
<proteinExistence type="predicted"/>
<accession>A0A1R4B0G0</accession>
<keyword evidence="4 8" id="KW-0067">ATP-binding</keyword>
<dbReference type="InterPro" id="IPR005895">
    <property type="entry name" value="ABC_transptr_haem_export_CcmA"/>
</dbReference>
<dbReference type="InterPro" id="IPR017871">
    <property type="entry name" value="ABC_transporter-like_CS"/>
</dbReference>
<keyword evidence="9" id="KW-1185">Reference proteome</keyword>
<dbReference type="PANTHER" id="PTHR43499">
    <property type="entry name" value="ABC TRANSPORTER I FAMILY MEMBER 1"/>
    <property type="match status" value="1"/>
</dbReference>
<dbReference type="SUPFAM" id="SSF52540">
    <property type="entry name" value="P-loop containing nucleoside triphosphate hydrolases"/>
    <property type="match status" value="1"/>
</dbReference>
<dbReference type="GO" id="GO:0016887">
    <property type="term" value="F:ATP hydrolysis activity"/>
    <property type="evidence" value="ECO:0007669"/>
    <property type="project" value="InterPro"/>
</dbReference>
<evidence type="ECO:0000256" key="5">
    <source>
        <dbReference type="ARBA" id="ARBA00022967"/>
    </source>
</evidence>
<protein>
    <submittedName>
        <fullName evidence="8">Cytochrome c biogenesis ATP-binding export protein CcmA</fullName>
        <ecNumber evidence="8">3.6.3.41</ecNumber>
    </submittedName>
</protein>
<dbReference type="SMART" id="SM00382">
    <property type="entry name" value="AAA"/>
    <property type="match status" value="1"/>
</dbReference>
<keyword evidence="1" id="KW-0813">Transport</keyword>
<dbReference type="EC" id="3.6.3.41" evidence="8"/>
<dbReference type="InterPro" id="IPR027417">
    <property type="entry name" value="P-loop_NTPase"/>
</dbReference>
<dbReference type="EMBL" id="FUFT01000001">
    <property type="protein sequence ID" value="SJL82402.1"/>
    <property type="molecule type" value="Genomic_DNA"/>
</dbReference>
<evidence type="ECO:0000256" key="6">
    <source>
        <dbReference type="ARBA" id="ARBA00023136"/>
    </source>
</evidence>
<dbReference type="GO" id="GO:0017004">
    <property type="term" value="P:cytochrome complex assembly"/>
    <property type="evidence" value="ECO:0007669"/>
    <property type="project" value="UniProtKB-KW"/>
</dbReference>
<keyword evidence="5" id="KW-1278">Translocase</keyword>
<dbReference type="Pfam" id="PF00005">
    <property type="entry name" value="ABC_tran"/>
    <property type="match status" value="1"/>
</dbReference>
<evidence type="ECO:0000313" key="8">
    <source>
        <dbReference type="EMBL" id="SJL82402.1"/>
    </source>
</evidence>
<dbReference type="InterPro" id="IPR003439">
    <property type="entry name" value="ABC_transporter-like_ATP-bd"/>
</dbReference>
<dbReference type="NCBIfam" id="TIGR01189">
    <property type="entry name" value="ccmA"/>
    <property type="match status" value="1"/>
</dbReference>
<sequence length="209" mass="23354">MIMLTVQNLTVYRSDKRLFETLSFELKSGDILQITGRNGAGKTTLLRTVAGLNTAESGHVLWQGEPLSQCRDIYYRDMIFLGHVIGLKRELSAIENLIFYQTMQGNAQDVESLYAALAKVGLAGREDLPIGQLSAGQQRRVSLARLWLSQQALWILDEPFTSIDKQGIRVLEALFEQHAQQGGMILLTSHQDTTLAHSQLKRIELGESV</sequence>
<keyword evidence="8" id="KW-0378">Hydrolase</keyword>
<dbReference type="GO" id="GO:0005524">
    <property type="term" value="F:ATP binding"/>
    <property type="evidence" value="ECO:0007669"/>
    <property type="project" value="UniProtKB-KW"/>
</dbReference>
<keyword evidence="2" id="KW-0547">Nucleotide-binding</keyword>
<dbReference type="PROSITE" id="PS50893">
    <property type="entry name" value="ABC_TRANSPORTER_2"/>
    <property type="match status" value="1"/>
</dbReference>
<dbReference type="Proteomes" id="UP000189475">
    <property type="component" value="Unassembled WGS sequence"/>
</dbReference>
<evidence type="ECO:0000259" key="7">
    <source>
        <dbReference type="PROSITE" id="PS50893"/>
    </source>
</evidence>
<dbReference type="NCBIfam" id="NF010061">
    <property type="entry name" value="PRK13538.1"/>
    <property type="match status" value="1"/>
</dbReference>
<evidence type="ECO:0000256" key="1">
    <source>
        <dbReference type="ARBA" id="ARBA00022448"/>
    </source>
</evidence>
<dbReference type="Gene3D" id="3.40.50.300">
    <property type="entry name" value="P-loop containing nucleotide triphosphate hydrolases"/>
    <property type="match status" value="1"/>
</dbReference>
<feature type="domain" description="ABC transporter" evidence="7">
    <location>
        <begin position="4"/>
        <end position="205"/>
    </location>
</feature>
<keyword evidence="3" id="KW-0201">Cytochrome c-type biogenesis</keyword>
<keyword evidence="6" id="KW-0472">Membrane</keyword>
<dbReference type="GO" id="GO:0022857">
    <property type="term" value="F:transmembrane transporter activity"/>
    <property type="evidence" value="ECO:0007669"/>
    <property type="project" value="InterPro"/>
</dbReference>
<dbReference type="PANTHER" id="PTHR43499:SF1">
    <property type="entry name" value="ABC TRANSPORTER I FAMILY MEMBER 1"/>
    <property type="match status" value="1"/>
</dbReference>
<gene>
    <name evidence="8" type="primary">ccmA</name>
    <name evidence="8" type="ORF">VPAL9027_00327</name>
</gene>
<name>A0A1R4B0G0_9VIBR</name>
<dbReference type="InterPro" id="IPR003593">
    <property type="entry name" value="AAA+_ATPase"/>
</dbReference>